<dbReference type="UniPathway" id="UPA00056">
    <property type="reaction ID" value="UER00092"/>
</dbReference>
<feature type="binding site" evidence="9">
    <location>
        <position position="11"/>
    </location>
    <ligand>
        <name>NADPH</name>
        <dbReference type="ChEBI" id="CHEBI:57783"/>
    </ligand>
</feature>
<keyword evidence="5 9" id="KW-0560">Oxidoreductase</keyword>
<feature type="domain" description="1-deoxy-D-xylulose 5-phosphate reductoisomerase C-terminal" evidence="11">
    <location>
        <begin position="132"/>
        <end position="212"/>
    </location>
</feature>
<keyword evidence="13" id="KW-0413">Isomerase</keyword>
<feature type="binding site" evidence="9">
    <location>
        <position position="204"/>
    </location>
    <ligand>
        <name>Mn(2+)</name>
        <dbReference type="ChEBI" id="CHEBI:29035"/>
    </ligand>
</feature>
<evidence type="ECO:0000256" key="3">
    <source>
        <dbReference type="ARBA" id="ARBA00022723"/>
    </source>
</evidence>
<dbReference type="STRING" id="1073353.H740_11579"/>
<dbReference type="GO" id="GO:0030145">
    <property type="term" value="F:manganese ion binding"/>
    <property type="evidence" value="ECO:0007669"/>
    <property type="project" value="TreeGrafter"/>
</dbReference>
<feature type="domain" description="1-deoxy-D-xylulose 5-phosphate reductoisomerase N-terminal" evidence="10">
    <location>
        <begin position="5"/>
        <end position="123"/>
    </location>
</feature>
<feature type="binding site" evidence="9">
    <location>
        <position position="195"/>
    </location>
    <ligand>
        <name>1-deoxy-D-xylulose 5-phosphate</name>
        <dbReference type="ChEBI" id="CHEBI:57792"/>
    </ligand>
</feature>
<evidence type="ECO:0000256" key="9">
    <source>
        <dbReference type="HAMAP-Rule" id="MF_00183"/>
    </source>
</evidence>
<dbReference type="Proteomes" id="UP000011782">
    <property type="component" value="Unassembled WGS sequence"/>
</dbReference>
<evidence type="ECO:0000313" key="14">
    <source>
        <dbReference type="Proteomes" id="UP000011782"/>
    </source>
</evidence>
<dbReference type="GO" id="GO:0070402">
    <property type="term" value="F:NADPH binding"/>
    <property type="evidence" value="ECO:0007669"/>
    <property type="project" value="InterPro"/>
</dbReference>
<evidence type="ECO:0000313" key="13">
    <source>
        <dbReference type="EMBL" id="EMG29489.1"/>
    </source>
</evidence>
<evidence type="ECO:0000256" key="7">
    <source>
        <dbReference type="ARBA" id="ARBA00023229"/>
    </source>
</evidence>
<dbReference type="SUPFAM" id="SSF51735">
    <property type="entry name" value="NAD(P)-binding Rossmann-fold domains"/>
    <property type="match status" value="1"/>
</dbReference>
<feature type="binding site" evidence="9">
    <location>
        <position position="188"/>
    </location>
    <ligand>
        <name>NADPH</name>
        <dbReference type="ChEBI" id="CHEBI:57783"/>
    </ligand>
</feature>
<comment type="cofactor">
    <cofactor evidence="9">
        <name>Mg(2+)</name>
        <dbReference type="ChEBI" id="CHEBI:18420"/>
    </cofactor>
    <cofactor evidence="9">
        <name>Mn(2+)</name>
        <dbReference type="ChEBI" id="CHEBI:29035"/>
    </cofactor>
</comment>
<comment type="similarity">
    <text evidence="2 9">Belongs to the DXR family.</text>
</comment>
<dbReference type="InterPro" id="IPR013512">
    <property type="entry name" value="DXP_reductoisomerase_N"/>
</dbReference>
<dbReference type="AlphaFoldDB" id="M3HYU6"/>
<dbReference type="InterPro" id="IPR036291">
    <property type="entry name" value="NAD(P)-bd_dom_sf"/>
</dbReference>
<dbReference type="PATRIC" id="fig|1073353.3.peg.2468"/>
<dbReference type="Pfam" id="PF13288">
    <property type="entry name" value="DXPR_C"/>
    <property type="match status" value="1"/>
</dbReference>
<keyword evidence="3 9" id="KW-0479">Metal-binding</keyword>
<comment type="caution">
    <text evidence="13">The sequence shown here is derived from an EMBL/GenBank/DDBJ whole genome shotgun (WGS) entry which is preliminary data.</text>
</comment>
<feature type="binding site" evidence="9">
    <location>
        <position position="182"/>
    </location>
    <ligand>
        <name>1-deoxy-D-xylulose 5-phosphate</name>
        <dbReference type="ChEBI" id="CHEBI:57792"/>
    </ligand>
</feature>
<dbReference type="PIRSF" id="PIRSF006205">
    <property type="entry name" value="Dxp_reductismrs"/>
    <property type="match status" value="1"/>
</dbReference>
<keyword evidence="4 9" id="KW-0521">NADP</keyword>
<dbReference type="InterPro" id="IPR026877">
    <property type="entry name" value="DXPR_C"/>
</dbReference>
<comment type="catalytic activity">
    <reaction evidence="8">
        <text>2-C-methyl-D-erythritol 4-phosphate + NADP(+) = 1-deoxy-D-xylulose 5-phosphate + NADPH + H(+)</text>
        <dbReference type="Rhea" id="RHEA:13717"/>
        <dbReference type="ChEBI" id="CHEBI:15378"/>
        <dbReference type="ChEBI" id="CHEBI:57783"/>
        <dbReference type="ChEBI" id="CHEBI:57792"/>
        <dbReference type="ChEBI" id="CHEBI:58262"/>
        <dbReference type="ChEBI" id="CHEBI:58349"/>
        <dbReference type="EC" id="1.1.1.267"/>
    </reaction>
    <physiologicalReaction direction="right-to-left" evidence="8">
        <dbReference type="Rhea" id="RHEA:13719"/>
    </physiologicalReaction>
</comment>
<evidence type="ECO:0000256" key="5">
    <source>
        <dbReference type="ARBA" id="ARBA00023002"/>
    </source>
</evidence>
<comment type="pathway">
    <text evidence="1 9">Isoprenoid biosynthesis; isopentenyl diphosphate biosynthesis via DXP pathway; isopentenyl diphosphate from 1-deoxy-D-xylulose 5-phosphate: step 1/6.</text>
</comment>
<feature type="binding site" evidence="9">
    <location>
        <position position="204"/>
    </location>
    <ligand>
        <name>1-deoxy-D-xylulose 5-phosphate</name>
        <dbReference type="ChEBI" id="CHEBI:57792"/>
    </ligand>
</feature>
<evidence type="ECO:0000256" key="2">
    <source>
        <dbReference type="ARBA" id="ARBA00006825"/>
    </source>
</evidence>
<dbReference type="Gene3D" id="1.10.1740.10">
    <property type="match status" value="1"/>
</dbReference>
<feature type="domain" description="DXP reductoisomerase C-terminal" evidence="12">
    <location>
        <begin position="242"/>
        <end position="367"/>
    </location>
</feature>
<feature type="binding site" evidence="9">
    <location>
        <position position="201"/>
    </location>
    <ligand>
        <name>1-deoxy-D-xylulose 5-phosphate</name>
        <dbReference type="ChEBI" id="CHEBI:57792"/>
    </ligand>
</feature>
<dbReference type="EC" id="1.1.1.267" evidence="9"/>
<feature type="binding site" evidence="9">
    <location>
        <position position="115"/>
    </location>
    <ligand>
        <name>NADPH</name>
        <dbReference type="ChEBI" id="CHEBI:57783"/>
    </ligand>
</feature>
<dbReference type="NCBIfam" id="TIGR00243">
    <property type="entry name" value="Dxr"/>
    <property type="match status" value="1"/>
</dbReference>
<feature type="binding site" evidence="9">
    <location>
        <position position="159"/>
    </location>
    <ligand>
        <name>1-deoxy-D-xylulose 5-phosphate</name>
        <dbReference type="ChEBI" id="CHEBI:57792"/>
    </ligand>
</feature>
<accession>M3HYU6</accession>
<dbReference type="InterPro" id="IPR003821">
    <property type="entry name" value="DXP_reductoisomerase"/>
</dbReference>
<sequence>MDAIVVVLGSTGSIGTNTLNLARKFGLSVEALSCASNYELLNEQIAEFKPKFVCIAEPKFAKFVKHKRVFAGAQGICDMLKECESQRVVNSLVGFAGLAPSLAAQKLGKKLALANKESLVAGGKFLNTSAIDPIDSEHFGLKFLLANKTPVARLVITASGGAFYKTPLKALKNVTASDALKHPNWSMGAKITIDSATMANKLFEVLEAFWLYGVRDIEALIERTSTVHALVEFADGSTAAHLSKTDMILAIAHAILGEDGALNLSAADAKNGQIVPNLDLKTLKNIKFGEINLKKYPIFSLKDQALQNPDLGVAINAANEVAVYKFLRGECGFLDISQTVLAAAKRFENEKIESESGIFEVDLEVRKWAEKSLK</sequence>
<dbReference type="EMBL" id="AOTD01000271">
    <property type="protein sequence ID" value="EMG29489.1"/>
    <property type="molecule type" value="Genomic_DNA"/>
</dbReference>
<dbReference type="RefSeq" id="WP_002953924.1">
    <property type="nucleotide sequence ID" value="NZ_AOTD01000271.1"/>
</dbReference>
<dbReference type="Pfam" id="PF02670">
    <property type="entry name" value="DXP_reductoisom"/>
    <property type="match status" value="1"/>
</dbReference>
<dbReference type="HAMAP" id="MF_00183">
    <property type="entry name" value="DXP_reductoisom"/>
    <property type="match status" value="1"/>
</dbReference>
<dbReference type="PANTHER" id="PTHR30525">
    <property type="entry name" value="1-DEOXY-D-XYLULOSE 5-PHOSPHATE REDUCTOISOMERASE"/>
    <property type="match status" value="1"/>
</dbReference>
<evidence type="ECO:0000256" key="4">
    <source>
        <dbReference type="ARBA" id="ARBA00022857"/>
    </source>
</evidence>
<feature type="binding site" evidence="9">
    <location>
        <position position="14"/>
    </location>
    <ligand>
        <name>NADPH</name>
        <dbReference type="ChEBI" id="CHEBI:57783"/>
    </ligand>
</feature>
<feature type="binding site" evidence="9">
    <location>
        <position position="37"/>
    </location>
    <ligand>
        <name>NADPH</name>
        <dbReference type="ChEBI" id="CHEBI:57783"/>
    </ligand>
</feature>
<feature type="binding site" evidence="9">
    <location>
        <position position="136"/>
    </location>
    <ligand>
        <name>1-deoxy-D-xylulose 5-phosphate</name>
        <dbReference type="ChEBI" id="CHEBI:57792"/>
    </ligand>
</feature>
<dbReference type="GO" id="GO:0030604">
    <property type="term" value="F:1-deoxy-D-xylulose-5-phosphate reductoisomerase activity"/>
    <property type="evidence" value="ECO:0007669"/>
    <property type="project" value="UniProtKB-UniRule"/>
</dbReference>
<evidence type="ECO:0000259" key="12">
    <source>
        <dbReference type="Pfam" id="PF13288"/>
    </source>
</evidence>
<feature type="binding site" evidence="9">
    <location>
        <position position="117"/>
    </location>
    <ligand>
        <name>NADPH</name>
        <dbReference type="ChEBI" id="CHEBI:57783"/>
    </ligand>
</feature>
<feature type="binding site" evidence="9">
    <location>
        <position position="200"/>
    </location>
    <ligand>
        <name>1-deoxy-D-xylulose 5-phosphate</name>
        <dbReference type="ChEBI" id="CHEBI:57792"/>
    </ligand>
</feature>
<dbReference type="InterPro" id="IPR013644">
    <property type="entry name" value="DXP_reductoisomerase_C"/>
</dbReference>
<feature type="binding site" evidence="9">
    <location>
        <position position="116"/>
    </location>
    <ligand>
        <name>1-deoxy-D-xylulose 5-phosphate</name>
        <dbReference type="ChEBI" id="CHEBI:57792"/>
    </ligand>
</feature>
<feature type="binding site" evidence="9">
    <location>
        <position position="135"/>
    </location>
    <ligand>
        <name>Mn(2+)</name>
        <dbReference type="ChEBI" id="CHEBI:29035"/>
    </ligand>
</feature>
<feature type="binding site" evidence="9">
    <location>
        <position position="13"/>
    </location>
    <ligand>
        <name>NADPH</name>
        <dbReference type="ChEBI" id="CHEBI:57783"/>
    </ligand>
</feature>
<comment type="caution">
    <text evidence="9">Lacks conserved residue(s) required for the propagation of feature annotation.</text>
</comment>
<feature type="binding site" evidence="9">
    <location>
        <position position="12"/>
    </location>
    <ligand>
        <name>NADPH</name>
        <dbReference type="ChEBI" id="CHEBI:57783"/>
    </ligand>
</feature>
<evidence type="ECO:0000256" key="6">
    <source>
        <dbReference type="ARBA" id="ARBA00023211"/>
    </source>
</evidence>
<feature type="binding site" evidence="9">
    <location>
        <position position="137"/>
    </location>
    <ligand>
        <name>1-deoxy-D-xylulose 5-phosphate</name>
        <dbReference type="ChEBI" id="CHEBI:57792"/>
    </ligand>
</feature>
<reference evidence="13 14" key="1">
    <citation type="submission" date="2013-02" db="EMBL/GenBank/DDBJ databases">
        <title>Co-occurrence of anaerobic bacteria in colorectal carcinomas.</title>
        <authorList>
            <person name="Holt R.A."/>
            <person name="Warren R.L."/>
            <person name="Allen-Vercoe E."/>
            <person name="Pleasance S."/>
            <person name="Freeman D.J."/>
            <person name="Watson P."/>
            <person name="Moore R."/>
            <person name="Cochrane K."/>
        </authorList>
    </citation>
    <scope>NUCLEOTIDE SEQUENCE [LARGE SCALE GENOMIC DNA]</scope>
    <source>
        <strain evidence="13 14">CC57C</strain>
    </source>
</reference>
<evidence type="ECO:0000256" key="8">
    <source>
        <dbReference type="ARBA" id="ARBA00048543"/>
    </source>
</evidence>
<keyword evidence="6 9" id="KW-0464">Manganese</keyword>
<feature type="binding site" evidence="9">
    <location>
        <position position="35"/>
    </location>
    <ligand>
        <name>NADPH</name>
        <dbReference type="ChEBI" id="CHEBI:57783"/>
    </ligand>
</feature>
<dbReference type="Pfam" id="PF08436">
    <property type="entry name" value="DXP_redisom_C"/>
    <property type="match status" value="1"/>
</dbReference>
<dbReference type="GO" id="GO:0016853">
    <property type="term" value="F:isomerase activity"/>
    <property type="evidence" value="ECO:0007669"/>
    <property type="project" value="UniProtKB-KW"/>
</dbReference>
<dbReference type="Gene3D" id="3.40.50.720">
    <property type="entry name" value="NAD(P)-binding Rossmann-like Domain"/>
    <property type="match status" value="1"/>
</dbReference>
<dbReference type="PANTHER" id="PTHR30525:SF0">
    <property type="entry name" value="1-DEOXY-D-XYLULOSE 5-PHOSPHATE REDUCTOISOMERASE, CHLOROPLASTIC"/>
    <property type="match status" value="1"/>
</dbReference>
<dbReference type="SUPFAM" id="SSF55347">
    <property type="entry name" value="Glyceraldehyde-3-phosphate dehydrogenase-like, C-terminal domain"/>
    <property type="match status" value="1"/>
</dbReference>
<evidence type="ECO:0000259" key="10">
    <source>
        <dbReference type="Pfam" id="PF02670"/>
    </source>
</evidence>
<name>M3HYU6_9BACT</name>
<comment type="function">
    <text evidence="9">Catalyzes the NADPH-dependent rearrangement and reduction of 1-deoxy-D-xylulose-5-phosphate (DXP) to 2-C-methyl-D-erythritol 4-phosphate (MEP).</text>
</comment>
<dbReference type="InterPro" id="IPR036169">
    <property type="entry name" value="DXPR_C_sf"/>
</dbReference>
<evidence type="ECO:0000259" key="11">
    <source>
        <dbReference type="Pfam" id="PF08436"/>
    </source>
</evidence>
<feature type="binding site" evidence="9">
    <location>
        <position position="137"/>
    </location>
    <ligand>
        <name>Mn(2+)</name>
        <dbReference type="ChEBI" id="CHEBI:29035"/>
    </ligand>
</feature>
<dbReference type="GO" id="GO:0051484">
    <property type="term" value="P:isopentenyl diphosphate biosynthetic process, methylerythritol 4-phosphate pathway involved in terpenoid biosynthetic process"/>
    <property type="evidence" value="ECO:0007669"/>
    <property type="project" value="TreeGrafter"/>
</dbReference>
<gene>
    <name evidence="9" type="primary">dxr</name>
    <name evidence="13" type="ORF">H740_11579</name>
</gene>
<dbReference type="SUPFAM" id="SSF69055">
    <property type="entry name" value="1-deoxy-D-xylulose-5-phosphate reductoisomerase, C-terminal domain"/>
    <property type="match status" value="1"/>
</dbReference>
<organism evidence="13 14">
    <name type="scientific">Campylobacter showae CC57C</name>
    <dbReference type="NCBI Taxonomy" id="1073353"/>
    <lineage>
        <taxon>Bacteria</taxon>
        <taxon>Pseudomonadati</taxon>
        <taxon>Campylobacterota</taxon>
        <taxon>Epsilonproteobacteria</taxon>
        <taxon>Campylobacterales</taxon>
        <taxon>Campylobacteraceae</taxon>
        <taxon>Campylobacter</taxon>
    </lineage>
</organism>
<evidence type="ECO:0000256" key="1">
    <source>
        <dbReference type="ARBA" id="ARBA00005094"/>
    </source>
</evidence>
<keyword evidence="9" id="KW-0460">Magnesium</keyword>
<keyword evidence="7 9" id="KW-0414">Isoprene biosynthesis</keyword>
<proteinExistence type="inferred from homology"/>
<protein>
    <recommendedName>
        <fullName evidence="9">1-deoxy-D-xylulose 5-phosphate reductoisomerase</fullName>
        <shortName evidence="9">DXP reductoisomerase</shortName>
        <ecNumber evidence="9">1.1.1.267</ecNumber>
    </recommendedName>
    <alternativeName>
        <fullName evidence="9">1-deoxyxylulose-5-phosphate reductoisomerase</fullName>
    </alternativeName>
    <alternativeName>
        <fullName evidence="9">2-C-methyl-D-erythritol 4-phosphate synthase</fullName>
    </alternativeName>
</protein>